<dbReference type="RefSeq" id="WP_059222865.1">
    <property type="nucleotide sequence ID" value="NZ_LMVH01000001.1"/>
</dbReference>
<reference evidence="2 3" key="1">
    <citation type="submission" date="2015-10" db="EMBL/GenBank/DDBJ databases">
        <authorList>
            <person name="Gilbert D.G."/>
        </authorList>
    </citation>
    <scope>NUCLEOTIDE SEQUENCE [LARGE SCALE GENOMIC DNA]</scope>
    <source>
        <strain evidence="2 3">ChDC F311</strain>
    </source>
</reference>
<dbReference type="AlphaFoldDB" id="A0A0X3Y2U6"/>
<feature type="transmembrane region" description="Helical" evidence="1">
    <location>
        <begin position="12"/>
        <end position="37"/>
    </location>
</feature>
<comment type="caution">
    <text evidence="2">The sequence shown here is derived from an EMBL/GenBank/DDBJ whole genome shotgun (WGS) entry which is preliminary data.</text>
</comment>
<accession>A0A0X3Y2U6</accession>
<protein>
    <submittedName>
        <fullName evidence="2">Uncharacterized protein</fullName>
    </submittedName>
</protein>
<evidence type="ECO:0000313" key="2">
    <source>
        <dbReference type="EMBL" id="KUL99320.1"/>
    </source>
</evidence>
<keyword evidence="1" id="KW-1133">Transmembrane helix</keyword>
<name>A0A0X3Y2U6_FUSNC</name>
<sequence length="85" mass="9701">MKKYKFEFDYKFFDCLLLAGQCLLASIVFNIIISFLVGFLEGVLMADTIFLFGIVPILSYIFGIVYSLVAIIRYVLEGVTIKEIE</sequence>
<feature type="transmembrane region" description="Helical" evidence="1">
    <location>
        <begin position="49"/>
        <end position="76"/>
    </location>
</feature>
<gene>
    <name evidence="2" type="ORF">RO03_07320</name>
</gene>
<keyword evidence="1" id="KW-0812">Transmembrane</keyword>
<proteinExistence type="predicted"/>
<evidence type="ECO:0000313" key="3">
    <source>
        <dbReference type="Proteomes" id="UP000054800"/>
    </source>
</evidence>
<organism evidence="2 3">
    <name type="scientific">Fusobacterium nucleatum subsp. nucleatum</name>
    <dbReference type="NCBI Taxonomy" id="76856"/>
    <lineage>
        <taxon>Bacteria</taxon>
        <taxon>Fusobacteriati</taxon>
        <taxon>Fusobacteriota</taxon>
        <taxon>Fusobacteriia</taxon>
        <taxon>Fusobacteriales</taxon>
        <taxon>Fusobacteriaceae</taxon>
        <taxon>Fusobacterium</taxon>
    </lineage>
</organism>
<dbReference type="EMBL" id="LMVH01000001">
    <property type="protein sequence ID" value="KUL99320.1"/>
    <property type="molecule type" value="Genomic_DNA"/>
</dbReference>
<keyword evidence="1" id="KW-0472">Membrane</keyword>
<dbReference type="Proteomes" id="UP000054800">
    <property type="component" value="Unassembled WGS sequence"/>
</dbReference>
<evidence type="ECO:0000256" key="1">
    <source>
        <dbReference type="SAM" id="Phobius"/>
    </source>
</evidence>